<proteinExistence type="predicted"/>
<protein>
    <submittedName>
        <fullName evidence="4">Syntaxin-10</fullName>
    </submittedName>
</protein>
<dbReference type="CDD" id="cd21443">
    <property type="entry name" value="SNARE_NTD_STX6_STX10"/>
    <property type="match status" value="1"/>
</dbReference>
<feature type="domain" description="Syntaxin 6/10/61 N-terminal" evidence="3">
    <location>
        <begin position="32"/>
        <end position="109"/>
    </location>
</feature>
<reference evidence="4 5" key="1">
    <citation type="journal article" date="2010" name="Science">
        <title>Genomic comparison of the ants Camponotus floridanus and Harpegnathos saltator.</title>
        <authorList>
            <person name="Bonasio R."/>
            <person name="Zhang G."/>
            <person name="Ye C."/>
            <person name="Mutti N.S."/>
            <person name="Fang X."/>
            <person name="Qin N."/>
            <person name="Donahue G."/>
            <person name="Yang P."/>
            <person name="Li Q."/>
            <person name="Li C."/>
            <person name="Zhang P."/>
            <person name="Huang Z."/>
            <person name="Berger S.L."/>
            <person name="Reinberg D."/>
            <person name="Wang J."/>
            <person name="Liebig J."/>
        </authorList>
    </citation>
    <scope>NUCLEOTIDE SEQUENCE [LARGE SCALE GENOMIC DNA]</scope>
    <source>
        <strain evidence="4 5">R22 G/1</strain>
    </source>
</reference>
<evidence type="ECO:0000256" key="2">
    <source>
        <dbReference type="ARBA" id="ARBA00046280"/>
    </source>
</evidence>
<dbReference type="GO" id="GO:0048193">
    <property type="term" value="P:Golgi vesicle transport"/>
    <property type="evidence" value="ECO:0007669"/>
    <property type="project" value="InterPro"/>
</dbReference>
<dbReference type="AlphaFoldDB" id="E2BNQ9"/>
<dbReference type="Proteomes" id="UP000008237">
    <property type="component" value="Unassembled WGS sequence"/>
</dbReference>
<comment type="subcellular location">
    <subcellularLocation>
        <location evidence="2">Endomembrane system</location>
        <topology evidence="2">Single-pass type IV membrane protein</topology>
    </subcellularLocation>
</comment>
<sequence length="128" mass="13967">MLIGNGRPIRAVGSYPRCDIAEIRHGVTIDMREVCKALNKNRGLYGRWNELQDVAIASPNTPVSGGISAAAAAAAPISRDELDWTTTELRKALRSIEWDLDDLEDTIYILCSIASLACASFHATYTQS</sequence>
<keyword evidence="5" id="KW-1185">Reference proteome</keyword>
<dbReference type="STRING" id="610380.E2BNQ9"/>
<dbReference type="EMBL" id="GL449444">
    <property type="protein sequence ID" value="EFN82668.1"/>
    <property type="molecule type" value="Genomic_DNA"/>
</dbReference>
<dbReference type="InterPro" id="IPR015260">
    <property type="entry name" value="Syntaxin-6/10/61_N"/>
</dbReference>
<name>E2BNQ9_HARSA</name>
<accession>E2BNQ9</accession>
<evidence type="ECO:0000313" key="5">
    <source>
        <dbReference type="Proteomes" id="UP000008237"/>
    </source>
</evidence>
<dbReference type="GO" id="GO:0015031">
    <property type="term" value="P:protein transport"/>
    <property type="evidence" value="ECO:0007669"/>
    <property type="project" value="UniProtKB-KW"/>
</dbReference>
<gene>
    <name evidence="4" type="ORF">EAI_15334</name>
</gene>
<dbReference type="Pfam" id="PF09177">
    <property type="entry name" value="STX6_10_61_N"/>
    <property type="match status" value="1"/>
</dbReference>
<evidence type="ECO:0000256" key="1">
    <source>
        <dbReference type="ARBA" id="ARBA00022927"/>
    </source>
</evidence>
<dbReference type="InParanoid" id="E2BNQ9"/>
<dbReference type="OrthoDB" id="546861at2759"/>
<keyword evidence="1" id="KW-0813">Transport</keyword>
<dbReference type="InterPro" id="IPR010989">
    <property type="entry name" value="SNARE"/>
</dbReference>
<keyword evidence="1" id="KW-0653">Protein transport</keyword>
<evidence type="ECO:0000259" key="3">
    <source>
        <dbReference type="Pfam" id="PF09177"/>
    </source>
</evidence>
<dbReference type="GO" id="GO:0012505">
    <property type="term" value="C:endomembrane system"/>
    <property type="evidence" value="ECO:0007669"/>
    <property type="project" value="UniProtKB-SubCell"/>
</dbReference>
<dbReference type="SUPFAM" id="SSF47661">
    <property type="entry name" value="t-snare proteins"/>
    <property type="match status" value="1"/>
</dbReference>
<dbReference type="GO" id="GO:0016020">
    <property type="term" value="C:membrane"/>
    <property type="evidence" value="ECO:0007669"/>
    <property type="project" value="InterPro"/>
</dbReference>
<dbReference type="Gene3D" id="1.20.58.90">
    <property type="match status" value="1"/>
</dbReference>
<organism evidence="5">
    <name type="scientific">Harpegnathos saltator</name>
    <name type="common">Jerdon's jumping ant</name>
    <dbReference type="NCBI Taxonomy" id="610380"/>
    <lineage>
        <taxon>Eukaryota</taxon>
        <taxon>Metazoa</taxon>
        <taxon>Ecdysozoa</taxon>
        <taxon>Arthropoda</taxon>
        <taxon>Hexapoda</taxon>
        <taxon>Insecta</taxon>
        <taxon>Pterygota</taxon>
        <taxon>Neoptera</taxon>
        <taxon>Endopterygota</taxon>
        <taxon>Hymenoptera</taxon>
        <taxon>Apocrita</taxon>
        <taxon>Aculeata</taxon>
        <taxon>Formicoidea</taxon>
        <taxon>Formicidae</taxon>
        <taxon>Ponerinae</taxon>
        <taxon>Ponerini</taxon>
        <taxon>Harpegnathos</taxon>
    </lineage>
</organism>
<evidence type="ECO:0000313" key="4">
    <source>
        <dbReference type="EMBL" id="EFN82668.1"/>
    </source>
</evidence>